<dbReference type="NCBIfam" id="NF033516">
    <property type="entry name" value="transpos_IS3"/>
    <property type="match status" value="1"/>
</dbReference>
<reference evidence="3 4" key="1">
    <citation type="submission" date="2020-06" db="EMBL/GenBank/DDBJ databases">
        <title>Reclassification of Facklamia ignava, Facklamia soureckii and Facklami tabacinasalis as Falseniella iganva gen. nov., comb. nov., Hutsoniella ignava gen. nov., comb. nov., and Ruoffia tabacinasalis gen. nov., comb. nov and description of Ruoffia haltotolerans sp. nov., isolated from hypersaline Inland Sea of Qatar.</title>
        <authorList>
            <person name="Fotedar R."/>
            <person name="Sankaranarayanan K."/>
            <person name="Lawson P."/>
            <person name="Caldwell M."/>
            <person name="Zeyara A."/>
            <person name="Al Malki A."/>
            <person name="Ali M."/>
        </authorList>
    </citation>
    <scope>NUCLEOTIDE SEQUENCE [LARGE SCALE GENOMIC DNA]</scope>
    <source>
        <strain evidence="3 4">INB8</strain>
    </source>
</reference>
<dbReference type="GO" id="GO:0003676">
    <property type="term" value="F:nucleic acid binding"/>
    <property type="evidence" value="ECO:0007669"/>
    <property type="project" value="InterPro"/>
</dbReference>
<dbReference type="Pfam" id="PF13333">
    <property type="entry name" value="rve_2"/>
    <property type="match status" value="1"/>
</dbReference>
<protein>
    <submittedName>
        <fullName evidence="3">IS3 family transposase</fullName>
    </submittedName>
</protein>
<evidence type="ECO:0000259" key="2">
    <source>
        <dbReference type="PROSITE" id="PS50994"/>
    </source>
</evidence>
<keyword evidence="4" id="KW-1185">Reference proteome</keyword>
<dbReference type="GO" id="GO:0015074">
    <property type="term" value="P:DNA integration"/>
    <property type="evidence" value="ECO:0007669"/>
    <property type="project" value="InterPro"/>
</dbReference>
<dbReference type="Pfam" id="PF13276">
    <property type="entry name" value="HTH_21"/>
    <property type="match status" value="1"/>
</dbReference>
<dbReference type="EMBL" id="JACAOA010000068">
    <property type="protein sequence ID" value="MBA5730246.1"/>
    <property type="molecule type" value="Genomic_DNA"/>
</dbReference>
<accession>A0A839A7G2</accession>
<sequence length="321" mass="38022">MKRKNYVFRSGKRVSKKVEGLDPETIKHKEKTKIILELRREFPVIKLKTWLELVAIPKSSFYEWKAKLNQPEEDTEENTLIEVIKAIIEASSQSYGYRRVTLALNQRGRKINHKRVLRIMRENQLLCVKFRRKSRRYSSFKGEVGTIADNHLDRQFVTEEPNQVWLSDVTEFKVAHSESKLYLSPIMDLYNSEIIAYSLSQSPTVKFTNQSLEDALTKLPEQHDLMVHTDQGFHYQHWSWVKLLEENNICQSMSRRGNCLDNAPMENFFGLLKQEMYYGETFDSIEELEARIRSYIYWYNHERIKTKLNGLSPIQYRLQAA</sequence>
<proteinExistence type="predicted"/>
<dbReference type="InterPro" id="IPR050900">
    <property type="entry name" value="Transposase_IS3/IS150/IS904"/>
</dbReference>
<dbReference type="InterPro" id="IPR025948">
    <property type="entry name" value="HTH-like_dom"/>
</dbReference>
<evidence type="ECO:0000256" key="1">
    <source>
        <dbReference type="ARBA" id="ARBA00002286"/>
    </source>
</evidence>
<dbReference type="PROSITE" id="PS50994">
    <property type="entry name" value="INTEGRASE"/>
    <property type="match status" value="1"/>
</dbReference>
<evidence type="ECO:0000313" key="4">
    <source>
        <dbReference type="Proteomes" id="UP000571018"/>
    </source>
</evidence>
<dbReference type="PANTHER" id="PTHR46889">
    <property type="entry name" value="TRANSPOSASE INSF FOR INSERTION SEQUENCE IS3B-RELATED"/>
    <property type="match status" value="1"/>
</dbReference>
<comment type="function">
    <text evidence="1">Involved in the transposition of the insertion sequence.</text>
</comment>
<dbReference type="Pfam" id="PF00665">
    <property type="entry name" value="rve"/>
    <property type="match status" value="1"/>
</dbReference>
<evidence type="ECO:0000313" key="3">
    <source>
        <dbReference type="EMBL" id="MBA5730246.1"/>
    </source>
</evidence>
<dbReference type="Proteomes" id="UP000571018">
    <property type="component" value="Unassembled WGS sequence"/>
</dbReference>
<dbReference type="InterPro" id="IPR001584">
    <property type="entry name" value="Integrase_cat-core"/>
</dbReference>
<dbReference type="InterPro" id="IPR012337">
    <property type="entry name" value="RNaseH-like_sf"/>
</dbReference>
<dbReference type="SUPFAM" id="SSF53098">
    <property type="entry name" value="Ribonuclease H-like"/>
    <property type="match status" value="1"/>
</dbReference>
<dbReference type="PANTHER" id="PTHR46889:SF4">
    <property type="entry name" value="TRANSPOSASE INSO FOR INSERTION SEQUENCE ELEMENT IS911B-RELATED"/>
    <property type="match status" value="1"/>
</dbReference>
<organism evidence="3 4">
    <name type="scientific">Ruoffia halotolerans</name>
    <dbReference type="NCBI Taxonomy" id="2748684"/>
    <lineage>
        <taxon>Bacteria</taxon>
        <taxon>Bacillati</taxon>
        <taxon>Bacillota</taxon>
        <taxon>Bacilli</taxon>
        <taxon>Lactobacillales</taxon>
        <taxon>Aerococcaceae</taxon>
        <taxon>Ruoffia</taxon>
    </lineage>
</organism>
<dbReference type="Gene3D" id="3.30.420.10">
    <property type="entry name" value="Ribonuclease H-like superfamily/Ribonuclease H"/>
    <property type="match status" value="1"/>
</dbReference>
<feature type="domain" description="Integrase catalytic" evidence="2">
    <location>
        <begin position="157"/>
        <end position="321"/>
    </location>
</feature>
<dbReference type="InterPro" id="IPR036397">
    <property type="entry name" value="RNaseH_sf"/>
</dbReference>
<name>A0A839A7G2_9LACT</name>
<dbReference type="AlphaFoldDB" id="A0A839A7G2"/>
<dbReference type="InterPro" id="IPR048020">
    <property type="entry name" value="Transpos_IS3"/>
</dbReference>
<comment type="caution">
    <text evidence="3">The sequence shown here is derived from an EMBL/GenBank/DDBJ whole genome shotgun (WGS) entry which is preliminary data.</text>
</comment>
<gene>
    <name evidence="3" type="ORF">HW423_10905</name>
</gene>